<keyword evidence="2" id="KW-1003">Cell membrane</keyword>
<dbReference type="GO" id="GO:0004993">
    <property type="term" value="F:G protein-coupled serotonin receptor activity"/>
    <property type="evidence" value="ECO:0007669"/>
    <property type="project" value="TreeGrafter"/>
</dbReference>
<evidence type="ECO:0000259" key="12">
    <source>
        <dbReference type="PROSITE" id="PS50262"/>
    </source>
</evidence>
<dbReference type="PROSITE" id="PS00237">
    <property type="entry name" value="G_PROTEIN_RECEP_F1_1"/>
    <property type="match status" value="1"/>
</dbReference>
<dbReference type="GO" id="GO:0007268">
    <property type="term" value="P:chemical synaptic transmission"/>
    <property type="evidence" value="ECO:0007669"/>
    <property type="project" value="TreeGrafter"/>
</dbReference>
<evidence type="ECO:0000313" key="13">
    <source>
        <dbReference type="Proteomes" id="UP000515163"/>
    </source>
</evidence>
<dbReference type="RefSeq" id="XP_031551980.1">
    <property type="nucleotide sequence ID" value="XM_031696120.1"/>
</dbReference>
<evidence type="ECO:0000256" key="1">
    <source>
        <dbReference type="ARBA" id="ARBA00004651"/>
    </source>
</evidence>
<dbReference type="GO" id="GO:0005886">
    <property type="term" value="C:plasma membrane"/>
    <property type="evidence" value="ECO:0007669"/>
    <property type="project" value="UniProtKB-SubCell"/>
</dbReference>
<organism evidence="13 14">
    <name type="scientific">Actinia tenebrosa</name>
    <name type="common">Australian red waratah sea anemone</name>
    <dbReference type="NCBI Taxonomy" id="6105"/>
    <lineage>
        <taxon>Eukaryota</taxon>
        <taxon>Metazoa</taxon>
        <taxon>Cnidaria</taxon>
        <taxon>Anthozoa</taxon>
        <taxon>Hexacorallia</taxon>
        <taxon>Actiniaria</taxon>
        <taxon>Actiniidae</taxon>
        <taxon>Actinia</taxon>
    </lineage>
</organism>
<keyword evidence="3 10" id="KW-0812">Transmembrane</keyword>
<dbReference type="SUPFAM" id="SSF81321">
    <property type="entry name" value="Family A G protein-coupled receptor-like"/>
    <property type="match status" value="1"/>
</dbReference>
<dbReference type="PRINTS" id="PR00237">
    <property type="entry name" value="GPCRRHODOPSN"/>
</dbReference>
<feature type="transmembrane region" description="Helical" evidence="11">
    <location>
        <begin position="176"/>
        <end position="200"/>
    </location>
</feature>
<dbReference type="PANTHER" id="PTHR24247:SF202">
    <property type="entry name" value="5-HYDROXYTRYPTAMINE RECEPTOR 1"/>
    <property type="match status" value="1"/>
</dbReference>
<proteinExistence type="inferred from homology"/>
<dbReference type="Pfam" id="PF00001">
    <property type="entry name" value="7tm_1"/>
    <property type="match status" value="1"/>
</dbReference>
<keyword evidence="4 11" id="KW-1133">Transmembrane helix</keyword>
<dbReference type="PROSITE" id="PS50262">
    <property type="entry name" value="G_PROTEIN_RECEP_F1_2"/>
    <property type="match status" value="1"/>
</dbReference>
<dbReference type="AlphaFoldDB" id="A0A6P8H6F6"/>
<evidence type="ECO:0000256" key="3">
    <source>
        <dbReference type="ARBA" id="ARBA00022692"/>
    </source>
</evidence>
<feature type="domain" description="G-protein coupled receptors family 1 profile" evidence="12">
    <location>
        <begin position="51"/>
        <end position="286"/>
    </location>
</feature>
<reference evidence="14 15" key="1">
    <citation type="submission" date="2025-04" db="UniProtKB">
        <authorList>
            <consortium name="RefSeq"/>
        </authorList>
    </citation>
    <scope>IDENTIFICATION</scope>
    <source>
        <tissue evidence="14 15">Tentacle</tissue>
    </source>
</reference>
<dbReference type="KEGG" id="aten:116289230"/>
<evidence type="ECO:0000256" key="2">
    <source>
        <dbReference type="ARBA" id="ARBA00022475"/>
    </source>
</evidence>
<evidence type="ECO:0000256" key="9">
    <source>
        <dbReference type="ARBA" id="ARBA00023224"/>
    </source>
</evidence>
<dbReference type="GeneID" id="116289230"/>
<keyword evidence="7" id="KW-1015">Disulfide bond</keyword>
<dbReference type="GO" id="GO:0045202">
    <property type="term" value="C:synapse"/>
    <property type="evidence" value="ECO:0007669"/>
    <property type="project" value="GOC"/>
</dbReference>
<feature type="transmembrane region" description="Helical" evidence="11">
    <location>
        <begin position="34"/>
        <end position="59"/>
    </location>
</feature>
<evidence type="ECO:0000313" key="15">
    <source>
        <dbReference type="RefSeq" id="XP_031551980.1"/>
    </source>
</evidence>
<name>A0A6P8H6F6_ACTTE</name>
<evidence type="ECO:0000256" key="11">
    <source>
        <dbReference type="SAM" id="Phobius"/>
    </source>
</evidence>
<dbReference type="Proteomes" id="UP000515163">
    <property type="component" value="Unplaced"/>
</dbReference>
<keyword evidence="6 11" id="KW-0472">Membrane</keyword>
<dbReference type="RefSeq" id="XP_031551979.1">
    <property type="nucleotide sequence ID" value="XM_031696119.1"/>
</dbReference>
<accession>A0A6P8H6F6</accession>
<evidence type="ECO:0000256" key="6">
    <source>
        <dbReference type="ARBA" id="ARBA00023136"/>
    </source>
</evidence>
<protein>
    <submittedName>
        <fullName evidence="14 15">Tyramine receptor 1-like</fullName>
    </submittedName>
</protein>
<feature type="transmembrane region" description="Helical" evidence="11">
    <location>
        <begin position="116"/>
        <end position="136"/>
    </location>
</feature>
<evidence type="ECO:0000313" key="14">
    <source>
        <dbReference type="RefSeq" id="XP_031551979.1"/>
    </source>
</evidence>
<sequence>MIDLKSTNNLTNGSQGIVNSTSEPDIPKFSTSTVVLSSLFVVILIILTIFGNVLVIMAFKTFRRMRQVTNYFVASLAVTDILVAVIAMPIWVAYLITGPLWVFDTVLQMLWTSTDIMSGIASIWHLTFVSIDRYLCIASSLKYRSIMTNVRAVFIILGIWLYSIVIASVAPTLWAWRGYSLVVTLLNFIIPVIVISIAYFRIFQLARYHAHQIELSLGGKHGRFFKKELKATKTLAVVIGAFLICWSPFFGLNLSYYICGCPPSPVIVAIAKWAHYGNSCLNPLIYGVMNKEFRRAFKKLLAPYLPVNAPNILTTNGGLNSASRQSVDTGQHQAIYQLRNSGEMEEQHRSSSL</sequence>
<dbReference type="InterPro" id="IPR017452">
    <property type="entry name" value="GPCR_Rhodpsn_7TM"/>
</dbReference>
<evidence type="ECO:0000256" key="7">
    <source>
        <dbReference type="ARBA" id="ARBA00023157"/>
    </source>
</evidence>
<dbReference type="PANTHER" id="PTHR24247">
    <property type="entry name" value="5-HYDROXYTRYPTAMINE RECEPTOR"/>
    <property type="match status" value="1"/>
</dbReference>
<gene>
    <name evidence="14 15" type="primary">LOC116289230</name>
</gene>
<dbReference type="InterPro" id="IPR000276">
    <property type="entry name" value="GPCR_Rhodpsn"/>
</dbReference>
<keyword evidence="9 10" id="KW-0807">Transducer</keyword>
<feature type="transmembrane region" description="Helical" evidence="11">
    <location>
        <begin position="71"/>
        <end position="96"/>
    </location>
</feature>
<dbReference type="Gene3D" id="1.20.1070.10">
    <property type="entry name" value="Rhodopsin 7-helix transmembrane proteins"/>
    <property type="match status" value="1"/>
</dbReference>
<comment type="subcellular location">
    <subcellularLocation>
        <location evidence="1">Cell membrane</location>
        <topology evidence="1">Multi-pass membrane protein</topology>
    </subcellularLocation>
</comment>
<feature type="transmembrane region" description="Helical" evidence="11">
    <location>
        <begin position="148"/>
        <end position="170"/>
    </location>
</feature>
<dbReference type="CDD" id="cd14967">
    <property type="entry name" value="7tmA_amine_R-like"/>
    <property type="match status" value="1"/>
</dbReference>
<keyword evidence="8 10" id="KW-0675">Receptor</keyword>
<dbReference type="GO" id="GO:0030594">
    <property type="term" value="F:neurotransmitter receptor activity"/>
    <property type="evidence" value="ECO:0007669"/>
    <property type="project" value="TreeGrafter"/>
</dbReference>
<evidence type="ECO:0000256" key="5">
    <source>
        <dbReference type="ARBA" id="ARBA00023040"/>
    </source>
</evidence>
<dbReference type="SMART" id="SM01381">
    <property type="entry name" value="7TM_GPCR_Srsx"/>
    <property type="match status" value="1"/>
</dbReference>
<feature type="transmembrane region" description="Helical" evidence="11">
    <location>
        <begin position="235"/>
        <end position="258"/>
    </location>
</feature>
<evidence type="ECO:0000256" key="8">
    <source>
        <dbReference type="ARBA" id="ARBA00023170"/>
    </source>
</evidence>
<dbReference type="GO" id="GO:0030425">
    <property type="term" value="C:dendrite"/>
    <property type="evidence" value="ECO:0007669"/>
    <property type="project" value="TreeGrafter"/>
</dbReference>
<keyword evidence="5 10" id="KW-0297">G-protein coupled receptor</keyword>
<dbReference type="OrthoDB" id="5957871at2759"/>
<dbReference type="FunFam" id="1.20.1070.10:FF:000523">
    <property type="entry name" value="5-hydroxytryptamine receptor 2B"/>
    <property type="match status" value="1"/>
</dbReference>
<dbReference type="GO" id="GO:0007187">
    <property type="term" value="P:G protein-coupled receptor signaling pathway, coupled to cyclic nucleotide second messenger"/>
    <property type="evidence" value="ECO:0007669"/>
    <property type="project" value="TreeGrafter"/>
</dbReference>
<comment type="similarity">
    <text evidence="10">Belongs to the G-protein coupled receptor 1 family.</text>
</comment>
<evidence type="ECO:0000256" key="4">
    <source>
        <dbReference type="ARBA" id="ARBA00022989"/>
    </source>
</evidence>
<keyword evidence="13" id="KW-1185">Reference proteome</keyword>
<evidence type="ECO:0000256" key="10">
    <source>
        <dbReference type="RuleBase" id="RU000688"/>
    </source>
</evidence>